<dbReference type="PROSITE" id="PS51435">
    <property type="entry name" value="AP_NUCLEASE_F1_4"/>
    <property type="match status" value="1"/>
</dbReference>
<evidence type="ECO:0000256" key="3">
    <source>
        <dbReference type="ARBA" id="ARBA00022723"/>
    </source>
</evidence>
<feature type="active site" description="Proton donor/acceptor" evidence="9">
    <location>
        <position position="261"/>
    </location>
</feature>
<feature type="site" description="Interaction with DNA substrate" evidence="11">
    <location>
        <position position="390"/>
    </location>
</feature>
<dbReference type="Gene3D" id="3.60.10.10">
    <property type="entry name" value="Endonuclease/exonuclease/phosphatase"/>
    <property type="match status" value="1"/>
</dbReference>
<evidence type="ECO:0000313" key="15">
    <source>
        <dbReference type="EMBL" id="URD79441.1"/>
    </source>
</evidence>
<organism evidence="15 16">
    <name type="scientific">Musa troglodytarum</name>
    <name type="common">fe'i banana</name>
    <dbReference type="NCBI Taxonomy" id="320322"/>
    <lineage>
        <taxon>Eukaryota</taxon>
        <taxon>Viridiplantae</taxon>
        <taxon>Streptophyta</taxon>
        <taxon>Embryophyta</taxon>
        <taxon>Tracheophyta</taxon>
        <taxon>Spermatophyta</taxon>
        <taxon>Magnoliopsida</taxon>
        <taxon>Liliopsida</taxon>
        <taxon>Zingiberales</taxon>
        <taxon>Musaceae</taxon>
        <taxon>Musa</taxon>
    </lineage>
</organism>
<comment type="similarity">
    <text evidence="1">Belongs to the DNA repair enzymes AP/ExoA family.</text>
</comment>
<dbReference type="GO" id="GO:0006284">
    <property type="term" value="P:base-excision repair"/>
    <property type="evidence" value="ECO:0007669"/>
    <property type="project" value="TreeGrafter"/>
</dbReference>
<dbReference type="GO" id="GO:0003906">
    <property type="term" value="F:DNA-(apurinic or apyrimidinic site) endonuclease activity"/>
    <property type="evidence" value="ECO:0007669"/>
    <property type="project" value="TreeGrafter"/>
</dbReference>
<proteinExistence type="inferred from homology"/>
<name>A0A9E7JFY1_9LILI</name>
<evidence type="ECO:0000313" key="16">
    <source>
        <dbReference type="Proteomes" id="UP001055439"/>
    </source>
</evidence>
<dbReference type="InterPro" id="IPR010666">
    <property type="entry name" value="Znf_GRF"/>
</dbReference>
<feature type="domain" description="GRF-type" evidence="14">
    <location>
        <begin position="639"/>
        <end position="688"/>
    </location>
</feature>
<keyword evidence="6" id="KW-0862">Zinc</keyword>
<dbReference type="OrthoDB" id="391817at2759"/>
<feature type="compositionally biased region" description="Polar residues" evidence="13">
    <location>
        <begin position="482"/>
        <end position="494"/>
    </location>
</feature>
<feature type="binding site" evidence="10">
    <location>
        <position position="263"/>
    </location>
    <ligand>
        <name>Mg(2+)</name>
        <dbReference type="ChEBI" id="CHEBI:18420"/>
        <label>1</label>
    </ligand>
</feature>
<evidence type="ECO:0000256" key="12">
    <source>
        <dbReference type="PROSITE-ProRule" id="PRU01343"/>
    </source>
</evidence>
<dbReference type="GO" id="GO:0008081">
    <property type="term" value="F:phosphoric diester hydrolase activity"/>
    <property type="evidence" value="ECO:0007669"/>
    <property type="project" value="TreeGrafter"/>
</dbReference>
<dbReference type="AlphaFoldDB" id="A0A9E7JFY1"/>
<feature type="binding site" evidence="10">
    <location>
        <position position="261"/>
    </location>
    <ligand>
        <name>Mg(2+)</name>
        <dbReference type="ChEBI" id="CHEBI:18420"/>
        <label>1</label>
    </ligand>
</feature>
<accession>A0A9E7JFY1</accession>
<dbReference type="EMBL" id="CP097503">
    <property type="protein sequence ID" value="URD79441.1"/>
    <property type="molecule type" value="Genomic_DNA"/>
</dbReference>
<evidence type="ECO:0000256" key="4">
    <source>
        <dbReference type="ARBA" id="ARBA00022771"/>
    </source>
</evidence>
<evidence type="ECO:0000256" key="2">
    <source>
        <dbReference type="ARBA" id="ARBA00013541"/>
    </source>
</evidence>
<dbReference type="PROSITE" id="PS51999">
    <property type="entry name" value="ZF_GRF"/>
    <property type="match status" value="1"/>
</dbReference>
<feature type="binding site" evidence="10">
    <location>
        <position position="40"/>
    </location>
    <ligand>
        <name>Mg(2+)</name>
        <dbReference type="ChEBI" id="CHEBI:18420"/>
        <label>1</label>
    </ligand>
</feature>
<evidence type="ECO:0000256" key="9">
    <source>
        <dbReference type="PIRSR" id="PIRSR604808-1"/>
    </source>
</evidence>
<feature type="binding site" evidence="10">
    <location>
        <position position="390"/>
    </location>
    <ligand>
        <name>Mg(2+)</name>
        <dbReference type="ChEBI" id="CHEBI:18420"/>
        <label>1</label>
    </ligand>
</feature>
<reference evidence="15" key="1">
    <citation type="submission" date="2022-05" db="EMBL/GenBank/DDBJ databases">
        <title>The Musa troglodytarum L. genome provides insights into the mechanism of non-climacteric behaviour and enrichment of carotenoids.</title>
        <authorList>
            <person name="Wang J."/>
        </authorList>
    </citation>
    <scope>NUCLEOTIDE SEQUENCE</scope>
    <source>
        <tissue evidence="15">Leaf</tissue>
    </source>
</reference>
<evidence type="ECO:0000256" key="1">
    <source>
        <dbReference type="ARBA" id="ARBA00007092"/>
    </source>
</evidence>
<feature type="binding site" evidence="10">
    <location>
        <position position="7"/>
    </location>
    <ligand>
        <name>Mg(2+)</name>
        <dbReference type="ChEBI" id="CHEBI:18420"/>
        <label>1</label>
    </ligand>
</feature>
<keyword evidence="16" id="KW-1185">Reference proteome</keyword>
<dbReference type="GO" id="GO:0008270">
    <property type="term" value="F:zinc ion binding"/>
    <property type="evidence" value="ECO:0007669"/>
    <property type="project" value="UniProtKB-KW"/>
</dbReference>
<feature type="binding site" evidence="10">
    <location>
        <position position="389"/>
    </location>
    <ligand>
        <name>Mg(2+)</name>
        <dbReference type="ChEBI" id="CHEBI:18420"/>
        <label>1</label>
    </ligand>
</feature>
<feature type="site" description="Important for catalytic activity" evidence="11">
    <location>
        <position position="332"/>
    </location>
</feature>
<evidence type="ECO:0000256" key="10">
    <source>
        <dbReference type="PIRSR" id="PIRSR604808-2"/>
    </source>
</evidence>
<dbReference type="Pfam" id="PF03372">
    <property type="entry name" value="Exo_endo_phos"/>
    <property type="match status" value="1"/>
</dbReference>
<keyword evidence="8" id="KW-0539">Nucleus</keyword>
<evidence type="ECO:0000256" key="7">
    <source>
        <dbReference type="ARBA" id="ARBA00022842"/>
    </source>
</evidence>
<dbReference type="InterPro" id="IPR036691">
    <property type="entry name" value="Endo/exonu/phosph_ase_sf"/>
</dbReference>
<keyword evidence="10" id="KW-0464">Manganese</keyword>
<keyword evidence="4 12" id="KW-0863">Zinc-finger</keyword>
<dbReference type="InterPro" id="IPR004808">
    <property type="entry name" value="AP_endonuc_1"/>
</dbReference>
<feature type="active site" description="Proton acceptor" evidence="9">
    <location>
        <position position="390"/>
    </location>
</feature>
<evidence type="ECO:0000256" key="11">
    <source>
        <dbReference type="PIRSR" id="PIRSR604808-3"/>
    </source>
</evidence>
<feature type="region of interest" description="Disordered" evidence="13">
    <location>
        <begin position="482"/>
        <end position="510"/>
    </location>
</feature>
<protein>
    <recommendedName>
        <fullName evidence="2">DNA-(apurinic or apyrimidinic site) endonuclease 2</fullName>
    </recommendedName>
</protein>
<evidence type="ECO:0000256" key="5">
    <source>
        <dbReference type="ARBA" id="ARBA00022801"/>
    </source>
</evidence>
<evidence type="ECO:0000256" key="13">
    <source>
        <dbReference type="SAM" id="MobiDB-lite"/>
    </source>
</evidence>
<comment type="cofactor">
    <cofactor evidence="10">
        <name>Mg(2+)</name>
        <dbReference type="ChEBI" id="CHEBI:18420"/>
    </cofactor>
    <cofactor evidence="10">
        <name>Mn(2+)</name>
        <dbReference type="ChEBI" id="CHEBI:29035"/>
    </cofactor>
    <text evidence="10">Probably binds two magnesium or manganese ions per subunit.</text>
</comment>
<evidence type="ECO:0000256" key="8">
    <source>
        <dbReference type="ARBA" id="ARBA00023242"/>
    </source>
</evidence>
<feature type="site" description="Transition state stabilizer" evidence="11">
    <location>
        <position position="263"/>
    </location>
</feature>
<dbReference type="SUPFAM" id="SSF56219">
    <property type="entry name" value="DNase I-like"/>
    <property type="match status" value="1"/>
</dbReference>
<dbReference type="InterPro" id="IPR005135">
    <property type="entry name" value="Endo/exonuclease/phosphatase"/>
</dbReference>
<feature type="active site" evidence="9">
    <location>
        <position position="220"/>
    </location>
</feature>
<sequence>MKIVTYNVNGLRQRVSQHGSLLRLLTSLDADIICFQALVEVKPVHDGVGDDRELLKHDIIVTYAGTAHSGKLASRETKLSRRDLSVDLTMAEGYEAFVSCTRTTNKGRSSYSASAFCNVLQYLGVATFCRVRSAFCSNEVALPLEAEEGFTGLLECSRKRDIVRDFVLEAPFEEEDFEITDDDCLKVDSEGRCIITDHGHFALLNLPLELVANAVLFNIYGPRAEDDDGERCRFKFIFFKILQRRWEFLLSQGKRVFVVGDLNIAPAAIDRCDASPDFEKNMFRKWLRSLLRECGGPFFDVFRSKNPERKEAYTCFSPRVGAEEFNYGSRIDHILIAGPCLHQQHDTEDHNFLYCHVEACDIMSQFRRGNSGNAPKWRGGRKIKLEGSDHVPVYVILRDIPDLPAHSTPSIAVRYIPEVRGWQQSIVSFLVKGQVSHHCLQNDLSSDSNARETYDECEISSQDCSIIEQDIIANASQHSSDQCFSNLNSGQKPNPSLKEDSSLTFSQKKTENPKYLSSDCTRAKKMTRNNTRSQLTLMYFFKQPKIVMNADEETLKHDLTFHKADPGEIREETSQSTERSDLKNEYAKHSCEISGTSIDIHDDKMVSEPCFPVKRENDNFAVQEWQRIQQKMKMTIPICKGHGEPCVSRSVKREGPNRGRLFYVCARAQGPASNPEANCGHFQWGSAKSKDKHK</sequence>
<dbReference type="Proteomes" id="UP001055439">
    <property type="component" value="Chromosome 10"/>
</dbReference>
<gene>
    <name evidence="15" type="ORF">MUK42_02133</name>
</gene>
<dbReference type="Pfam" id="PF06839">
    <property type="entry name" value="Zn_ribbon_GRF"/>
    <property type="match status" value="1"/>
</dbReference>
<dbReference type="PANTHER" id="PTHR22748">
    <property type="entry name" value="AP ENDONUCLEASE"/>
    <property type="match status" value="1"/>
</dbReference>
<keyword evidence="7 10" id="KW-0460">Magnesium</keyword>
<keyword evidence="5" id="KW-0378">Hydrolase</keyword>
<evidence type="ECO:0000256" key="6">
    <source>
        <dbReference type="ARBA" id="ARBA00022833"/>
    </source>
</evidence>
<keyword evidence="3 10" id="KW-0479">Metal-binding</keyword>
<dbReference type="PANTHER" id="PTHR22748:SF4">
    <property type="entry name" value="DNA-(APURINIC OR APYRIMIDINIC SITE) ENDONUCLEASE 2"/>
    <property type="match status" value="1"/>
</dbReference>
<evidence type="ECO:0000259" key="14">
    <source>
        <dbReference type="PROSITE" id="PS51999"/>
    </source>
</evidence>
<dbReference type="GO" id="GO:0005634">
    <property type="term" value="C:nucleus"/>
    <property type="evidence" value="ECO:0007669"/>
    <property type="project" value="TreeGrafter"/>
</dbReference>
<dbReference type="GO" id="GO:0008311">
    <property type="term" value="F:double-stranded DNA 3'-5' DNA exonuclease activity"/>
    <property type="evidence" value="ECO:0007669"/>
    <property type="project" value="TreeGrafter"/>
</dbReference>